<gene>
    <name evidence="1" type="primary">LOC107803547</name>
</gene>
<reference evidence="1" key="1">
    <citation type="submission" date="2025-08" db="UniProtKB">
        <authorList>
            <consortium name="RefSeq"/>
        </authorList>
    </citation>
    <scope>IDENTIFICATION</scope>
</reference>
<dbReference type="RefSeq" id="XP_016482774.1">
    <property type="nucleotide sequence ID" value="XM_016627288.1"/>
</dbReference>
<dbReference type="KEGG" id="nta:107803547"/>
<dbReference type="AlphaFoldDB" id="A0A1S4B1P8"/>
<accession>A0A1S4B1P8</accession>
<dbReference type="OrthoDB" id="10447305at2759"/>
<name>A0A1S4B1P8_TOBAC</name>
<organism evidence="1">
    <name type="scientific">Nicotiana tabacum</name>
    <name type="common">Common tobacco</name>
    <dbReference type="NCBI Taxonomy" id="4097"/>
    <lineage>
        <taxon>Eukaryota</taxon>
        <taxon>Viridiplantae</taxon>
        <taxon>Streptophyta</taxon>
        <taxon>Embryophyta</taxon>
        <taxon>Tracheophyta</taxon>
        <taxon>Spermatophyta</taxon>
        <taxon>Magnoliopsida</taxon>
        <taxon>eudicotyledons</taxon>
        <taxon>Gunneridae</taxon>
        <taxon>Pentapetalae</taxon>
        <taxon>asterids</taxon>
        <taxon>lamiids</taxon>
        <taxon>Solanales</taxon>
        <taxon>Solanaceae</taxon>
        <taxon>Nicotianoideae</taxon>
        <taxon>Nicotianeae</taxon>
        <taxon>Nicotiana</taxon>
    </lineage>
</organism>
<dbReference type="PaxDb" id="4097-A0A1S4B1P8"/>
<protein>
    <submittedName>
        <fullName evidence="1">Uncharacterized protein</fullName>
    </submittedName>
</protein>
<proteinExistence type="predicted"/>
<sequence length="179" mass="21303">MAVVFPPAAEQQQLVVTEQHEEQAKGKPDKIGKRIRMESIWLRYPYVVHKRKERVQDWKVGKNIRRCPFHYVNQDSGLMQRFTEWLKIDASEYDSNPFILAGIDIRKSFFTELMDPNSDLADEHMDVGIYYLRKKYCYHLPAYPKSRFAVTDLIFDQYMTKLAGIHPSEEQMDKIRKRK</sequence>
<evidence type="ECO:0000313" key="1">
    <source>
        <dbReference type="RefSeq" id="XP_016482774.1"/>
    </source>
</evidence>